<proteinExistence type="predicted"/>
<gene>
    <name evidence="2" type="ORF">Tcan_00704</name>
</gene>
<evidence type="ECO:0000256" key="1">
    <source>
        <dbReference type="SAM" id="Phobius"/>
    </source>
</evidence>
<feature type="transmembrane region" description="Helical" evidence="1">
    <location>
        <begin position="6"/>
        <end position="29"/>
    </location>
</feature>
<comment type="caution">
    <text evidence="2">The sequence shown here is derived from an EMBL/GenBank/DDBJ whole genome shotgun (WGS) entry which is preliminary data.</text>
</comment>
<dbReference type="AlphaFoldDB" id="A0A0B2V9H6"/>
<feature type="non-terminal residue" evidence="2">
    <location>
        <position position="123"/>
    </location>
</feature>
<sequence length="123" mass="14651">MQRRTFLVHLLPLHFTTSSRLGAFVFVLLNTWLKSRLPKEPIGELSGFIFGYLRYMRTVACRRYCFSHLIAFCDWGTQRRPVFPSLGNLRLLEFQLHPTVVRSASYFAKRYTHRSFVDRFFCH</sequence>
<keyword evidence="3" id="KW-1185">Reference proteome</keyword>
<reference evidence="2 3" key="1">
    <citation type="submission" date="2014-11" db="EMBL/GenBank/DDBJ databases">
        <title>Genetic blueprint of the zoonotic pathogen Toxocara canis.</title>
        <authorList>
            <person name="Zhu X.-Q."/>
            <person name="Korhonen P.K."/>
            <person name="Cai H."/>
            <person name="Young N.D."/>
            <person name="Nejsum P."/>
            <person name="von Samson-Himmelstjerna G."/>
            <person name="Boag P.R."/>
            <person name="Tan P."/>
            <person name="Li Q."/>
            <person name="Min J."/>
            <person name="Yang Y."/>
            <person name="Wang X."/>
            <person name="Fang X."/>
            <person name="Hall R.S."/>
            <person name="Hofmann A."/>
            <person name="Sternberg P.W."/>
            <person name="Jex A.R."/>
            <person name="Gasser R.B."/>
        </authorList>
    </citation>
    <scope>NUCLEOTIDE SEQUENCE [LARGE SCALE GENOMIC DNA]</scope>
    <source>
        <strain evidence="2">PN_DK_2014</strain>
    </source>
</reference>
<organism evidence="2 3">
    <name type="scientific">Toxocara canis</name>
    <name type="common">Canine roundworm</name>
    <dbReference type="NCBI Taxonomy" id="6265"/>
    <lineage>
        <taxon>Eukaryota</taxon>
        <taxon>Metazoa</taxon>
        <taxon>Ecdysozoa</taxon>
        <taxon>Nematoda</taxon>
        <taxon>Chromadorea</taxon>
        <taxon>Rhabditida</taxon>
        <taxon>Spirurina</taxon>
        <taxon>Ascaridomorpha</taxon>
        <taxon>Ascaridoidea</taxon>
        <taxon>Toxocaridae</taxon>
        <taxon>Toxocara</taxon>
    </lineage>
</organism>
<evidence type="ECO:0000313" key="2">
    <source>
        <dbReference type="EMBL" id="KHN80091.1"/>
    </source>
</evidence>
<dbReference type="EMBL" id="JPKZ01001770">
    <property type="protein sequence ID" value="KHN80091.1"/>
    <property type="molecule type" value="Genomic_DNA"/>
</dbReference>
<evidence type="ECO:0000313" key="3">
    <source>
        <dbReference type="Proteomes" id="UP000031036"/>
    </source>
</evidence>
<name>A0A0B2V9H6_TOXCA</name>
<keyword evidence="1" id="KW-0472">Membrane</keyword>
<keyword evidence="1" id="KW-1133">Transmembrane helix</keyword>
<dbReference type="Proteomes" id="UP000031036">
    <property type="component" value="Unassembled WGS sequence"/>
</dbReference>
<accession>A0A0B2V9H6</accession>
<protein>
    <submittedName>
        <fullName evidence="2">Uncharacterized protein</fullName>
    </submittedName>
</protein>
<keyword evidence="1" id="KW-0812">Transmembrane</keyword>